<comment type="catalytic activity">
    <reaction evidence="1">
        <text>ATP + protein L-histidine = ADP + protein N-phospho-L-histidine.</text>
        <dbReference type="EC" id="2.7.13.3"/>
    </reaction>
</comment>
<evidence type="ECO:0000259" key="17">
    <source>
        <dbReference type="PROSITE" id="PS50109"/>
    </source>
</evidence>
<keyword evidence="4" id="KW-1003">Cell membrane</keyword>
<evidence type="ECO:0000256" key="4">
    <source>
        <dbReference type="ARBA" id="ARBA00022475"/>
    </source>
</evidence>
<feature type="modified residue" description="Phosphohistidine" evidence="14">
    <location>
        <position position="899"/>
    </location>
</feature>
<dbReference type="EMBL" id="WTYP01000002">
    <property type="protein sequence ID" value="MXP48394.1"/>
    <property type="molecule type" value="Genomic_DNA"/>
</dbReference>
<dbReference type="Pfam" id="PF08448">
    <property type="entry name" value="PAS_4"/>
    <property type="match status" value="1"/>
</dbReference>
<dbReference type="PROSITE" id="PS50109">
    <property type="entry name" value="HIS_KIN"/>
    <property type="match status" value="1"/>
</dbReference>
<dbReference type="PROSITE" id="PS50110">
    <property type="entry name" value="RESPONSE_REGULATORY"/>
    <property type="match status" value="1"/>
</dbReference>
<dbReference type="InterPro" id="IPR008207">
    <property type="entry name" value="Sig_transdc_His_kin_Hpt_dom"/>
</dbReference>
<dbReference type="InterPro" id="IPR036890">
    <property type="entry name" value="HATPase_C_sf"/>
</dbReference>
<evidence type="ECO:0000259" key="19">
    <source>
        <dbReference type="PROSITE" id="PS50112"/>
    </source>
</evidence>
<dbReference type="InterPro" id="IPR013656">
    <property type="entry name" value="PAS_4"/>
</dbReference>
<dbReference type="Proteomes" id="UP000471435">
    <property type="component" value="Unassembled WGS sequence"/>
</dbReference>
<dbReference type="SMART" id="SM00091">
    <property type="entry name" value="PAS"/>
    <property type="match status" value="1"/>
</dbReference>
<feature type="transmembrane region" description="Helical" evidence="16">
    <location>
        <begin position="198"/>
        <end position="216"/>
    </location>
</feature>
<dbReference type="SUPFAM" id="SSF52172">
    <property type="entry name" value="CheY-like"/>
    <property type="match status" value="1"/>
</dbReference>
<accession>A0A6I4V7X2</accession>
<dbReference type="InterPro" id="IPR005467">
    <property type="entry name" value="His_kinase_dom"/>
</dbReference>
<keyword evidence="12" id="KW-0902">Two-component regulatory system</keyword>
<feature type="transmembrane region" description="Helical" evidence="16">
    <location>
        <begin position="163"/>
        <end position="186"/>
    </location>
</feature>
<feature type="transmembrane region" description="Helical" evidence="16">
    <location>
        <begin position="128"/>
        <end position="151"/>
    </location>
</feature>
<keyword evidence="13 16" id="KW-0472">Membrane</keyword>
<dbReference type="Gene3D" id="1.10.287.130">
    <property type="match status" value="1"/>
</dbReference>
<evidence type="ECO:0000259" key="18">
    <source>
        <dbReference type="PROSITE" id="PS50110"/>
    </source>
</evidence>
<dbReference type="FunFam" id="1.10.287.130:FF:000004">
    <property type="entry name" value="Ethylene receptor 1"/>
    <property type="match status" value="1"/>
</dbReference>
<dbReference type="EC" id="2.7.13.3" evidence="3"/>
<feature type="domain" description="Response regulatory" evidence="18">
    <location>
        <begin position="698"/>
        <end position="820"/>
    </location>
</feature>
<dbReference type="SUPFAM" id="SSF47384">
    <property type="entry name" value="Homodimeric domain of signal transducing histidine kinase"/>
    <property type="match status" value="1"/>
</dbReference>
<dbReference type="Pfam" id="PF02518">
    <property type="entry name" value="HATPase_c"/>
    <property type="match status" value="1"/>
</dbReference>
<evidence type="ECO:0000256" key="1">
    <source>
        <dbReference type="ARBA" id="ARBA00000085"/>
    </source>
</evidence>
<protein>
    <recommendedName>
        <fullName evidence="3">histidine kinase</fullName>
        <ecNumber evidence="3">2.7.13.3</ecNumber>
    </recommendedName>
</protein>
<dbReference type="PROSITE" id="PS50894">
    <property type="entry name" value="HPT"/>
    <property type="match status" value="1"/>
</dbReference>
<feature type="domain" description="HPt" evidence="20">
    <location>
        <begin position="855"/>
        <end position="944"/>
    </location>
</feature>
<evidence type="ECO:0000256" key="15">
    <source>
        <dbReference type="PROSITE-ProRule" id="PRU00169"/>
    </source>
</evidence>
<dbReference type="InterPro" id="IPR011006">
    <property type="entry name" value="CheY-like_superfamily"/>
</dbReference>
<dbReference type="InterPro" id="IPR000014">
    <property type="entry name" value="PAS"/>
</dbReference>
<evidence type="ECO:0000259" key="20">
    <source>
        <dbReference type="PROSITE" id="PS50894"/>
    </source>
</evidence>
<dbReference type="Pfam" id="PF05231">
    <property type="entry name" value="MASE1"/>
    <property type="match status" value="1"/>
</dbReference>
<feature type="transmembrane region" description="Helical" evidence="16">
    <location>
        <begin position="94"/>
        <end position="116"/>
    </location>
</feature>
<dbReference type="InterPro" id="IPR007895">
    <property type="entry name" value="MASE1"/>
</dbReference>
<dbReference type="CDD" id="cd00088">
    <property type="entry name" value="HPT"/>
    <property type="match status" value="1"/>
</dbReference>
<keyword evidence="5 15" id="KW-0597">Phosphoprotein</keyword>
<dbReference type="PANTHER" id="PTHR45339">
    <property type="entry name" value="HYBRID SIGNAL TRANSDUCTION HISTIDINE KINASE J"/>
    <property type="match status" value="1"/>
</dbReference>
<dbReference type="SUPFAM" id="SSF55785">
    <property type="entry name" value="PYP-like sensor domain (PAS domain)"/>
    <property type="match status" value="1"/>
</dbReference>
<evidence type="ECO:0000256" key="10">
    <source>
        <dbReference type="ARBA" id="ARBA00022840"/>
    </source>
</evidence>
<evidence type="ECO:0000256" key="3">
    <source>
        <dbReference type="ARBA" id="ARBA00012438"/>
    </source>
</evidence>
<dbReference type="Gene3D" id="3.30.565.10">
    <property type="entry name" value="Histidine kinase-like ATPase, C-terminal domain"/>
    <property type="match status" value="1"/>
</dbReference>
<feature type="domain" description="PAS" evidence="19">
    <location>
        <begin position="310"/>
        <end position="380"/>
    </location>
</feature>
<dbReference type="PROSITE" id="PS50112">
    <property type="entry name" value="PAS"/>
    <property type="match status" value="1"/>
</dbReference>
<dbReference type="GO" id="GO:0000155">
    <property type="term" value="F:phosphorelay sensor kinase activity"/>
    <property type="evidence" value="ECO:0007669"/>
    <property type="project" value="InterPro"/>
</dbReference>
<evidence type="ECO:0000256" key="14">
    <source>
        <dbReference type="PROSITE-ProRule" id="PRU00110"/>
    </source>
</evidence>
<dbReference type="GO" id="GO:0005886">
    <property type="term" value="C:plasma membrane"/>
    <property type="evidence" value="ECO:0007669"/>
    <property type="project" value="UniProtKB-SubCell"/>
</dbReference>
<dbReference type="Gene3D" id="3.40.50.2300">
    <property type="match status" value="1"/>
</dbReference>
<dbReference type="SMART" id="SM00448">
    <property type="entry name" value="REC"/>
    <property type="match status" value="1"/>
</dbReference>
<feature type="transmembrane region" description="Helical" evidence="16">
    <location>
        <begin position="70"/>
        <end position="88"/>
    </location>
</feature>
<comment type="subcellular location">
    <subcellularLocation>
        <location evidence="2">Cell membrane</location>
        <topology evidence="2">Multi-pass membrane protein</topology>
    </subcellularLocation>
</comment>
<feature type="domain" description="Histidine kinase" evidence="17">
    <location>
        <begin position="457"/>
        <end position="673"/>
    </location>
</feature>
<dbReference type="AlphaFoldDB" id="A0A6I4V7X2"/>
<keyword evidence="22" id="KW-1185">Reference proteome</keyword>
<dbReference type="Pfam" id="PF00512">
    <property type="entry name" value="HisKA"/>
    <property type="match status" value="1"/>
</dbReference>
<dbReference type="InterPro" id="IPR035965">
    <property type="entry name" value="PAS-like_dom_sf"/>
</dbReference>
<evidence type="ECO:0000313" key="22">
    <source>
        <dbReference type="Proteomes" id="UP000471435"/>
    </source>
</evidence>
<dbReference type="SMART" id="SM00388">
    <property type="entry name" value="HisKA"/>
    <property type="match status" value="1"/>
</dbReference>
<evidence type="ECO:0000256" key="9">
    <source>
        <dbReference type="ARBA" id="ARBA00022777"/>
    </source>
</evidence>
<dbReference type="PRINTS" id="PR00344">
    <property type="entry name" value="BCTRLSENSOR"/>
</dbReference>
<feature type="transmembrane region" description="Helical" evidence="16">
    <location>
        <begin position="236"/>
        <end position="256"/>
    </location>
</feature>
<keyword evidence="6" id="KW-0808">Transferase</keyword>
<sequence>MSDMQSIPENRARSQIADAFLIPLAGAILFGLLAYFSIELSRGDGRIAAVWVPNGVAVAYLMRVRVRYEAVFLAALYCGNVSANLAVGDSAIQAASLSLCNTVEIVLAAILVRRFCGRKPDMVRVSHLMIFVASAGIAAPIASACLAVVVIDMSSGALLETWLKWATTDALGMILVAPTLMIIVDAAEHPRWPEPSEVAEWSLLTIAGTITTYLVFRQTEFPLLFLVAPVVVSHAFRLGSLGTAFSIIKVAVVATIMTTRGHGPINLIEHSQTAELLVLQTFLASAFVMGLPVAAVLNGERRAVRKLARRQSHLKLLTDNITDAIVRYDINGICTYCSPSVESVLGANPKEFLGKRASERMHPEAKKAISQAEARLLSGESTSERFTYRRYLDDGQGRPVFIEADAAIAIGSSTKKPEGIIVSARDVTHRVTLEHQLKRARKHAENAAVSKSQFLANMSHEIRTPMNGVLGFVDLLLRADLPKEQQRHAELIKESGDSMMALLNDILDISKIDAGEVMINHEPVDVGHVVKNCLKLHSANAESKGITLTSDLPGDFPQAVDCDPLRLRQIILNLLGNSIKFTESGTICVQVSRAGGEFTVAVEDTGIGITPDRLHAIFNPFEQADNATSRRYGGTGLGLSISRKLATLLGGTLSATSEFGTGSRFTLTLPLVQSKLVAKQAKRCDTSDLRCQTIARSRILLAEDHDINRILVTTMLEQCGQSVETAVDGQEAVSSIMAAKANSAPFDLVLMDVQMPEVDGYLATQTVRNLGVSPEELPIIALTANAFEEDISAAISAGMQAHLAKPLQYEKLVTMLQQWLPTISDMPETGARLPSPDAGAAKAAAAAANEATATTPDSNVSIADRWKLRRQEALDAVSEALRAGAFDGQASEDLARTCHKLAGTAGMFGEEELGKRASALERALKSADQAAERSRLAEDLLRAA</sequence>
<organism evidence="21 22">
    <name type="scientific">Pontixanthobacter luteolus</name>
    <dbReference type="NCBI Taxonomy" id="295089"/>
    <lineage>
        <taxon>Bacteria</taxon>
        <taxon>Pseudomonadati</taxon>
        <taxon>Pseudomonadota</taxon>
        <taxon>Alphaproteobacteria</taxon>
        <taxon>Sphingomonadales</taxon>
        <taxon>Erythrobacteraceae</taxon>
        <taxon>Pontixanthobacter</taxon>
    </lineage>
</organism>
<dbReference type="SUPFAM" id="SSF47226">
    <property type="entry name" value="Histidine-containing phosphotransfer domain, HPT domain"/>
    <property type="match status" value="1"/>
</dbReference>
<dbReference type="SMART" id="SM00387">
    <property type="entry name" value="HATPase_c"/>
    <property type="match status" value="1"/>
</dbReference>
<feature type="transmembrane region" description="Helical" evidence="16">
    <location>
        <begin position="20"/>
        <end position="38"/>
    </location>
</feature>
<keyword evidence="11 16" id="KW-1133">Transmembrane helix</keyword>
<dbReference type="OrthoDB" id="9801651at2"/>
<gene>
    <name evidence="21" type="ORF">GRI43_13445</name>
</gene>
<evidence type="ECO:0000313" key="21">
    <source>
        <dbReference type="EMBL" id="MXP48394.1"/>
    </source>
</evidence>
<evidence type="ECO:0000256" key="11">
    <source>
        <dbReference type="ARBA" id="ARBA00022989"/>
    </source>
</evidence>
<feature type="transmembrane region" description="Helical" evidence="16">
    <location>
        <begin position="276"/>
        <end position="297"/>
    </location>
</feature>
<comment type="caution">
    <text evidence="21">The sequence shown here is derived from an EMBL/GenBank/DDBJ whole genome shotgun (WGS) entry which is preliminary data.</text>
</comment>
<evidence type="ECO:0000256" key="5">
    <source>
        <dbReference type="ARBA" id="ARBA00022553"/>
    </source>
</evidence>
<dbReference type="CDD" id="cd16922">
    <property type="entry name" value="HATPase_EvgS-ArcB-TorS-like"/>
    <property type="match status" value="1"/>
</dbReference>
<evidence type="ECO:0000256" key="13">
    <source>
        <dbReference type="ARBA" id="ARBA00023136"/>
    </source>
</evidence>
<dbReference type="InterPro" id="IPR003594">
    <property type="entry name" value="HATPase_dom"/>
</dbReference>
<proteinExistence type="predicted"/>
<keyword evidence="7 16" id="KW-0812">Transmembrane</keyword>
<evidence type="ECO:0000256" key="16">
    <source>
        <dbReference type="SAM" id="Phobius"/>
    </source>
</evidence>
<dbReference type="CDD" id="cd00082">
    <property type="entry name" value="HisKA"/>
    <property type="match status" value="1"/>
</dbReference>
<dbReference type="Pfam" id="PF00072">
    <property type="entry name" value="Response_reg"/>
    <property type="match status" value="1"/>
</dbReference>
<evidence type="ECO:0000256" key="7">
    <source>
        <dbReference type="ARBA" id="ARBA00022692"/>
    </source>
</evidence>
<dbReference type="GO" id="GO:0005524">
    <property type="term" value="F:ATP binding"/>
    <property type="evidence" value="ECO:0007669"/>
    <property type="project" value="UniProtKB-KW"/>
</dbReference>
<dbReference type="Gene3D" id="3.30.450.20">
    <property type="entry name" value="PAS domain"/>
    <property type="match status" value="1"/>
</dbReference>
<dbReference type="SUPFAM" id="SSF55874">
    <property type="entry name" value="ATPase domain of HSP90 chaperone/DNA topoisomerase II/histidine kinase"/>
    <property type="match status" value="1"/>
</dbReference>
<feature type="modified residue" description="4-aspartylphosphate" evidence="15">
    <location>
        <position position="752"/>
    </location>
</feature>
<dbReference type="CDD" id="cd00130">
    <property type="entry name" value="PAS"/>
    <property type="match status" value="1"/>
</dbReference>
<dbReference type="CDD" id="cd17546">
    <property type="entry name" value="REC_hyHK_CKI1_RcsC-like"/>
    <property type="match status" value="1"/>
</dbReference>
<dbReference type="Gene3D" id="1.20.120.160">
    <property type="entry name" value="HPT domain"/>
    <property type="match status" value="1"/>
</dbReference>
<dbReference type="InterPro" id="IPR003661">
    <property type="entry name" value="HisK_dim/P_dom"/>
</dbReference>
<name>A0A6I4V7X2_9SPHN</name>
<keyword evidence="8" id="KW-0547">Nucleotide-binding</keyword>
<keyword evidence="9" id="KW-0418">Kinase</keyword>
<evidence type="ECO:0000256" key="12">
    <source>
        <dbReference type="ARBA" id="ARBA00023012"/>
    </source>
</evidence>
<dbReference type="InterPro" id="IPR004358">
    <property type="entry name" value="Sig_transdc_His_kin-like_C"/>
</dbReference>
<evidence type="ECO:0000256" key="2">
    <source>
        <dbReference type="ARBA" id="ARBA00004651"/>
    </source>
</evidence>
<dbReference type="NCBIfam" id="TIGR00229">
    <property type="entry name" value="sensory_box"/>
    <property type="match status" value="1"/>
</dbReference>
<dbReference type="Pfam" id="PF01627">
    <property type="entry name" value="Hpt"/>
    <property type="match status" value="1"/>
</dbReference>
<evidence type="ECO:0000256" key="8">
    <source>
        <dbReference type="ARBA" id="ARBA00022741"/>
    </source>
</evidence>
<evidence type="ECO:0000256" key="6">
    <source>
        <dbReference type="ARBA" id="ARBA00022679"/>
    </source>
</evidence>
<dbReference type="PANTHER" id="PTHR45339:SF1">
    <property type="entry name" value="HYBRID SIGNAL TRANSDUCTION HISTIDINE KINASE J"/>
    <property type="match status" value="1"/>
</dbReference>
<dbReference type="InterPro" id="IPR036097">
    <property type="entry name" value="HisK_dim/P_sf"/>
</dbReference>
<keyword evidence="10" id="KW-0067">ATP-binding</keyword>
<dbReference type="FunFam" id="3.30.565.10:FF:000010">
    <property type="entry name" value="Sensor histidine kinase RcsC"/>
    <property type="match status" value="1"/>
</dbReference>
<reference evidence="21 22" key="1">
    <citation type="submission" date="2019-12" db="EMBL/GenBank/DDBJ databases">
        <title>Genomic-based taxomic classification of the family Erythrobacteraceae.</title>
        <authorList>
            <person name="Xu L."/>
        </authorList>
    </citation>
    <scope>NUCLEOTIDE SEQUENCE [LARGE SCALE GENOMIC DNA]</scope>
    <source>
        <strain evidence="21 22">SW-109</strain>
    </source>
</reference>
<dbReference type="InterPro" id="IPR036641">
    <property type="entry name" value="HPT_dom_sf"/>
</dbReference>
<dbReference type="InterPro" id="IPR001789">
    <property type="entry name" value="Sig_transdc_resp-reg_receiver"/>
</dbReference>